<protein>
    <submittedName>
        <fullName evidence="1">Uncharacterized protein</fullName>
    </submittedName>
</protein>
<reference evidence="1 2" key="2">
    <citation type="submission" date="2017-10" db="EMBL/GenBank/DDBJ databases">
        <title>Genome analyses suggest a sexual origin of heterokaryosis in a supposedly ancient asexual fungus.</title>
        <authorList>
            <person name="Corradi N."/>
            <person name="Sedzielewska K."/>
            <person name="Noel J."/>
            <person name="Charron P."/>
            <person name="Farinelli L."/>
            <person name="Marton T."/>
            <person name="Kruger M."/>
            <person name="Pelin A."/>
            <person name="Brachmann A."/>
            <person name="Corradi N."/>
        </authorList>
    </citation>
    <scope>NUCLEOTIDE SEQUENCE [LARGE SCALE GENOMIC DNA]</scope>
    <source>
        <strain evidence="1 2">A1</strain>
    </source>
</reference>
<reference evidence="1 2" key="1">
    <citation type="submission" date="2017-10" db="EMBL/GenBank/DDBJ databases">
        <title>Extensive intraspecific genome diversity in a model arbuscular mycorrhizal fungus.</title>
        <authorList>
            <person name="Chen E.C.H."/>
            <person name="Morin E."/>
            <person name="Baudet D."/>
            <person name="Noel J."/>
            <person name="Ndikumana S."/>
            <person name="Charron P."/>
            <person name="St-Onge C."/>
            <person name="Giorgi J."/>
            <person name="Grigoriev I.V."/>
            <person name="Roux C."/>
            <person name="Martin F.M."/>
            <person name="Corradi N."/>
        </authorList>
    </citation>
    <scope>NUCLEOTIDE SEQUENCE [LARGE SCALE GENOMIC DNA]</scope>
    <source>
        <strain evidence="1 2">A1</strain>
    </source>
</reference>
<dbReference type="AlphaFoldDB" id="A0A2N0QMC8"/>
<dbReference type="Proteomes" id="UP000232688">
    <property type="component" value="Unassembled WGS sequence"/>
</dbReference>
<dbReference type="VEuPathDB" id="FungiDB:RhiirA1_482034"/>
<dbReference type="EMBL" id="LLXH01006202">
    <property type="protein sequence ID" value="PKC52211.1"/>
    <property type="molecule type" value="Genomic_DNA"/>
</dbReference>
<sequence>MAIYQALCLLKFNSLPIDMNIRHFLRSIADARALLSFCSMTRFTALGSSALFDWAGIHFCLSQIKGFASHKNGLITFRDACIKSFSSLKSLDLSFPDEFSALDCWDFETPSSSCLWLTRSLLPAHLTLFLKQYFPLSVIYKIISPLLNDFQVKLYGEIRLCQNVLFHAWEESQGITATSKLRGSSTTTASTISPYHHNSSLATVSQDSWISWISSSIIRGGS</sequence>
<organism evidence="1 2">
    <name type="scientific">Rhizophagus irregularis</name>
    <dbReference type="NCBI Taxonomy" id="588596"/>
    <lineage>
        <taxon>Eukaryota</taxon>
        <taxon>Fungi</taxon>
        <taxon>Fungi incertae sedis</taxon>
        <taxon>Mucoromycota</taxon>
        <taxon>Glomeromycotina</taxon>
        <taxon>Glomeromycetes</taxon>
        <taxon>Glomerales</taxon>
        <taxon>Glomeraceae</taxon>
        <taxon>Rhizophagus</taxon>
    </lineage>
</organism>
<accession>A0A2N0QMC8</accession>
<evidence type="ECO:0000313" key="1">
    <source>
        <dbReference type="EMBL" id="PKC52211.1"/>
    </source>
</evidence>
<proteinExistence type="predicted"/>
<gene>
    <name evidence="1" type="ORF">RhiirA1_482034</name>
</gene>
<comment type="caution">
    <text evidence="1">The sequence shown here is derived from an EMBL/GenBank/DDBJ whole genome shotgun (WGS) entry which is preliminary data.</text>
</comment>
<evidence type="ECO:0000313" key="2">
    <source>
        <dbReference type="Proteomes" id="UP000232688"/>
    </source>
</evidence>
<name>A0A2N0QMC8_9GLOM</name>